<accession>A0ABQ8T0M4</accession>
<keyword evidence="2" id="KW-1185">Reference proteome</keyword>
<dbReference type="Proteomes" id="UP001148838">
    <property type="component" value="Unassembled WGS sequence"/>
</dbReference>
<organism evidence="1 2">
    <name type="scientific">Periplaneta americana</name>
    <name type="common">American cockroach</name>
    <name type="synonym">Blatta americana</name>
    <dbReference type="NCBI Taxonomy" id="6978"/>
    <lineage>
        <taxon>Eukaryota</taxon>
        <taxon>Metazoa</taxon>
        <taxon>Ecdysozoa</taxon>
        <taxon>Arthropoda</taxon>
        <taxon>Hexapoda</taxon>
        <taxon>Insecta</taxon>
        <taxon>Pterygota</taxon>
        <taxon>Neoptera</taxon>
        <taxon>Polyneoptera</taxon>
        <taxon>Dictyoptera</taxon>
        <taxon>Blattodea</taxon>
        <taxon>Blattoidea</taxon>
        <taxon>Blattidae</taxon>
        <taxon>Blattinae</taxon>
        <taxon>Periplaneta</taxon>
    </lineage>
</organism>
<evidence type="ECO:0000313" key="2">
    <source>
        <dbReference type="Proteomes" id="UP001148838"/>
    </source>
</evidence>
<gene>
    <name evidence="1" type="ORF">ANN_07614</name>
</gene>
<name>A0ABQ8T0M4_PERAM</name>
<comment type="caution">
    <text evidence="1">The sequence shown here is derived from an EMBL/GenBank/DDBJ whole genome shotgun (WGS) entry which is preliminary data.</text>
</comment>
<sequence>MAGLCQGGNEPSGSLKAIQFSVEFLLIGSTAVSKAGLVPSCPLVPVKLQGWASRADPDSKRGRLIFIRP</sequence>
<dbReference type="EMBL" id="JAJSOF020000017">
    <property type="protein sequence ID" value="KAJ4439490.1"/>
    <property type="molecule type" value="Genomic_DNA"/>
</dbReference>
<evidence type="ECO:0000313" key="1">
    <source>
        <dbReference type="EMBL" id="KAJ4439490.1"/>
    </source>
</evidence>
<protein>
    <submittedName>
        <fullName evidence="1">Uncharacterized protein</fullName>
    </submittedName>
</protein>
<proteinExistence type="predicted"/>
<reference evidence="1 2" key="1">
    <citation type="journal article" date="2022" name="Allergy">
        <title>Genome assembly and annotation of Periplaneta americana reveal a comprehensive cockroach allergen profile.</title>
        <authorList>
            <person name="Wang L."/>
            <person name="Xiong Q."/>
            <person name="Saelim N."/>
            <person name="Wang L."/>
            <person name="Nong W."/>
            <person name="Wan A.T."/>
            <person name="Shi M."/>
            <person name="Liu X."/>
            <person name="Cao Q."/>
            <person name="Hui J.H.L."/>
            <person name="Sookrung N."/>
            <person name="Leung T.F."/>
            <person name="Tungtrongchitr A."/>
            <person name="Tsui S.K.W."/>
        </authorList>
    </citation>
    <scope>NUCLEOTIDE SEQUENCE [LARGE SCALE GENOMIC DNA]</scope>
    <source>
        <strain evidence="1">PWHHKU_190912</strain>
    </source>
</reference>